<dbReference type="InterPro" id="IPR017441">
    <property type="entry name" value="Protein_kinase_ATP_BS"/>
</dbReference>
<reference evidence="9" key="1">
    <citation type="submission" date="2021-04" db="EMBL/GenBank/DDBJ databases">
        <title>Genome based classification of Actinospica acidithermotolerans sp. nov., an actinobacterium isolated from an Indonesian hot spring.</title>
        <authorList>
            <person name="Kusuma A.B."/>
            <person name="Putra K.E."/>
            <person name="Nafisah S."/>
            <person name="Loh J."/>
            <person name="Nouioui I."/>
            <person name="Goodfellow M."/>
        </authorList>
    </citation>
    <scope>NUCLEOTIDE SEQUENCE</scope>
    <source>
        <strain evidence="9">MGRD01-02</strain>
    </source>
</reference>
<evidence type="ECO:0000256" key="4">
    <source>
        <dbReference type="ARBA" id="ARBA00022840"/>
    </source>
</evidence>
<feature type="region of interest" description="Disordered" evidence="6">
    <location>
        <begin position="278"/>
        <end position="316"/>
    </location>
</feature>
<dbReference type="CDD" id="cd14014">
    <property type="entry name" value="STKc_PknB_like"/>
    <property type="match status" value="1"/>
</dbReference>
<comment type="caution">
    <text evidence="9">The sequence shown here is derived from an EMBL/GenBank/DDBJ whole genome shotgun (WGS) entry which is preliminary data.</text>
</comment>
<dbReference type="EMBL" id="JAGSOH010000014">
    <property type="protein sequence ID" value="MBR7826191.1"/>
    <property type="molecule type" value="Genomic_DNA"/>
</dbReference>
<name>A0A941E6V4_9ACTN</name>
<dbReference type="Pfam" id="PF00069">
    <property type="entry name" value="Pkinase"/>
    <property type="match status" value="1"/>
</dbReference>
<keyword evidence="2 5" id="KW-0547">Nucleotide-binding</keyword>
<dbReference type="PANTHER" id="PTHR43289">
    <property type="entry name" value="MITOGEN-ACTIVATED PROTEIN KINASE KINASE KINASE 20-RELATED"/>
    <property type="match status" value="1"/>
</dbReference>
<evidence type="ECO:0000256" key="7">
    <source>
        <dbReference type="SAM" id="Phobius"/>
    </source>
</evidence>
<evidence type="ECO:0000313" key="10">
    <source>
        <dbReference type="Proteomes" id="UP000676325"/>
    </source>
</evidence>
<dbReference type="PROSITE" id="PS50011">
    <property type="entry name" value="PROTEIN_KINASE_DOM"/>
    <property type="match status" value="1"/>
</dbReference>
<keyword evidence="7" id="KW-0472">Membrane</keyword>
<dbReference type="InterPro" id="IPR008271">
    <property type="entry name" value="Ser/Thr_kinase_AS"/>
</dbReference>
<evidence type="ECO:0000259" key="8">
    <source>
        <dbReference type="PROSITE" id="PS50011"/>
    </source>
</evidence>
<dbReference type="AlphaFoldDB" id="A0A941E6V4"/>
<evidence type="ECO:0000256" key="1">
    <source>
        <dbReference type="ARBA" id="ARBA00022679"/>
    </source>
</evidence>
<feature type="compositionally biased region" description="Polar residues" evidence="6">
    <location>
        <begin position="362"/>
        <end position="371"/>
    </location>
</feature>
<organism evidence="9 10">
    <name type="scientific">Actinospica acidithermotolerans</name>
    <dbReference type="NCBI Taxonomy" id="2828514"/>
    <lineage>
        <taxon>Bacteria</taxon>
        <taxon>Bacillati</taxon>
        <taxon>Actinomycetota</taxon>
        <taxon>Actinomycetes</taxon>
        <taxon>Catenulisporales</taxon>
        <taxon>Actinospicaceae</taxon>
        <taxon>Actinospica</taxon>
    </lineage>
</organism>
<evidence type="ECO:0000256" key="3">
    <source>
        <dbReference type="ARBA" id="ARBA00022777"/>
    </source>
</evidence>
<evidence type="ECO:0000256" key="5">
    <source>
        <dbReference type="PROSITE-ProRule" id="PRU10141"/>
    </source>
</evidence>
<feature type="domain" description="Protein kinase" evidence="8">
    <location>
        <begin position="20"/>
        <end position="259"/>
    </location>
</feature>
<keyword evidence="7" id="KW-1133">Transmembrane helix</keyword>
<evidence type="ECO:0000256" key="6">
    <source>
        <dbReference type="SAM" id="MobiDB-lite"/>
    </source>
</evidence>
<proteinExistence type="predicted"/>
<gene>
    <name evidence="9" type="ORF">KDK95_07750</name>
</gene>
<keyword evidence="9" id="KW-0723">Serine/threonine-protein kinase</keyword>
<dbReference type="InterPro" id="IPR011009">
    <property type="entry name" value="Kinase-like_dom_sf"/>
</dbReference>
<keyword evidence="10" id="KW-1185">Reference proteome</keyword>
<keyword evidence="7" id="KW-0812">Transmembrane</keyword>
<feature type="binding site" evidence="5">
    <location>
        <position position="47"/>
    </location>
    <ligand>
        <name>ATP</name>
        <dbReference type="ChEBI" id="CHEBI:30616"/>
    </ligand>
</feature>
<dbReference type="PANTHER" id="PTHR43289:SF34">
    <property type="entry name" value="SERINE_THREONINE-PROTEIN KINASE YBDM-RELATED"/>
    <property type="match status" value="1"/>
</dbReference>
<evidence type="ECO:0000313" key="9">
    <source>
        <dbReference type="EMBL" id="MBR7826191.1"/>
    </source>
</evidence>
<dbReference type="SMART" id="SM00220">
    <property type="entry name" value="S_TKc"/>
    <property type="match status" value="1"/>
</dbReference>
<dbReference type="GO" id="GO:0004674">
    <property type="term" value="F:protein serine/threonine kinase activity"/>
    <property type="evidence" value="ECO:0007669"/>
    <property type="project" value="UniProtKB-KW"/>
</dbReference>
<dbReference type="Gene3D" id="1.10.510.10">
    <property type="entry name" value="Transferase(Phosphotransferase) domain 1"/>
    <property type="match status" value="1"/>
</dbReference>
<feature type="compositionally biased region" description="Low complexity" evidence="6">
    <location>
        <begin position="348"/>
        <end position="361"/>
    </location>
</feature>
<evidence type="ECO:0000256" key="2">
    <source>
        <dbReference type="ARBA" id="ARBA00022741"/>
    </source>
</evidence>
<dbReference type="PROSITE" id="PS00107">
    <property type="entry name" value="PROTEIN_KINASE_ATP"/>
    <property type="match status" value="1"/>
</dbReference>
<feature type="compositionally biased region" description="Low complexity" evidence="6">
    <location>
        <begin position="372"/>
        <end position="421"/>
    </location>
</feature>
<accession>A0A941E6V4</accession>
<dbReference type="PROSITE" id="PS00108">
    <property type="entry name" value="PROTEIN_KINASE_ST"/>
    <property type="match status" value="1"/>
</dbReference>
<keyword evidence="1" id="KW-0808">Transferase</keyword>
<keyword evidence="3 9" id="KW-0418">Kinase</keyword>
<feature type="region of interest" description="Disordered" evidence="6">
    <location>
        <begin position="348"/>
        <end position="421"/>
    </location>
</feature>
<feature type="transmembrane region" description="Helical" evidence="7">
    <location>
        <begin position="323"/>
        <end position="343"/>
    </location>
</feature>
<dbReference type="GO" id="GO:0005524">
    <property type="term" value="F:ATP binding"/>
    <property type="evidence" value="ECO:0007669"/>
    <property type="project" value="UniProtKB-UniRule"/>
</dbReference>
<dbReference type="InterPro" id="IPR000719">
    <property type="entry name" value="Prot_kinase_dom"/>
</dbReference>
<keyword evidence="4 5" id="KW-0067">ATP-binding</keyword>
<sequence length="549" mass="57231">MDRTIAEPLGPDDPREIGQFTIIGLLGAGGMGEVYLGTTGEEYVAVKRVRPRLVSGERFKREVGILFRVPVGVAPSVLATDGTVAQPWFAAEYVPGLTVDEAVRLHGPLSAETLWLLLAETAAQLRRVHEIGIVHRDLKPANVMLVRDGVKLIDFGIARAADQERLTRSGGSYGTRGFTAPEQEAGDENVAAPADVFALGALLVYAASGRTPGVVPDIEAMRAVDADLAELVASCFAERPDERPTAAALEELARMHAPADPSWPEAVEARIEARREFAATPVGKLETLPPPDEETEPPPAPFPAPRVGQPGKNDPEHRKRWRLVTLPIAVVLVVGAVIAYVLVPSTSSARAGAQGTATTTGNQLVASTKSDTASSSPHPSHSASATSTSTVTLTVAGETTADAGAGSPTTTPASAPATTAATTRAATVVTAASISGVSGNDDPEHVSGSEGDVDYYAGNAAGCSAWLDTNGTGNLAGVLNTSGFQACGAELYRSDGIHFEFEQSTGAAKTNFISDEGYTMYICVWDKSDTSTVSCGHKFTMSGTTPVEQ</sequence>
<dbReference type="SUPFAM" id="SSF56112">
    <property type="entry name" value="Protein kinase-like (PK-like)"/>
    <property type="match status" value="1"/>
</dbReference>
<protein>
    <submittedName>
        <fullName evidence="9">Serine/threonine protein kinase</fullName>
    </submittedName>
</protein>
<dbReference type="Proteomes" id="UP000676325">
    <property type="component" value="Unassembled WGS sequence"/>
</dbReference>